<dbReference type="Gene3D" id="3.30.1230.10">
    <property type="entry name" value="YlxR-like"/>
    <property type="match status" value="1"/>
</dbReference>
<dbReference type="Pfam" id="PF04296">
    <property type="entry name" value="YlxR"/>
    <property type="match status" value="1"/>
</dbReference>
<organism evidence="2 3">
    <name type="scientific">Filifactor alocis (strain ATCC 35896 / CCUG 47790 / D40 B5)</name>
    <name type="common">Fusobacterium alocis</name>
    <dbReference type="NCBI Taxonomy" id="546269"/>
    <lineage>
        <taxon>Bacteria</taxon>
        <taxon>Bacillati</taxon>
        <taxon>Bacillota</taxon>
        <taxon>Clostridia</taxon>
        <taxon>Peptostreptococcales</taxon>
        <taxon>Filifactoraceae</taxon>
        <taxon>Filifactor</taxon>
    </lineage>
</organism>
<dbReference type="InterPro" id="IPR037465">
    <property type="entry name" value="YlxR"/>
</dbReference>
<dbReference type="eggNOG" id="COG2740">
    <property type="taxonomic scope" value="Bacteria"/>
</dbReference>
<dbReference type="STRING" id="546269.HMPREF0389_00326"/>
<evidence type="ECO:0000259" key="1">
    <source>
        <dbReference type="Pfam" id="PF04296"/>
    </source>
</evidence>
<dbReference type="PATRIC" id="fig|546269.5.peg.330"/>
<dbReference type="SUPFAM" id="SSF64376">
    <property type="entry name" value="YlxR-like"/>
    <property type="match status" value="1"/>
</dbReference>
<proteinExistence type="predicted"/>
<dbReference type="InterPro" id="IPR007393">
    <property type="entry name" value="YlxR_dom"/>
</dbReference>
<feature type="domain" description="YlxR" evidence="1">
    <location>
        <begin position="14"/>
        <end position="87"/>
    </location>
</feature>
<keyword evidence="3" id="KW-1185">Reference proteome</keyword>
<dbReference type="NCBIfam" id="NF047356">
    <property type="entry name" value="RNA_bind_RnpM"/>
    <property type="match status" value="1"/>
</dbReference>
<dbReference type="InterPro" id="IPR035931">
    <property type="entry name" value="YlxR-like_sf"/>
</dbReference>
<dbReference type="AlphaFoldDB" id="D6GRX0"/>
<protein>
    <recommendedName>
        <fullName evidence="1">YlxR domain-containing protein</fullName>
    </recommendedName>
</protein>
<name>D6GRX0_FILAD</name>
<dbReference type="EMBL" id="CP002390">
    <property type="protein sequence ID" value="EFE28411.1"/>
    <property type="molecule type" value="Genomic_DNA"/>
</dbReference>
<dbReference type="PANTHER" id="PTHR34215:SF1">
    <property type="entry name" value="YLXR DOMAIN-CONTAINING PROTEIN"/>
    <property type="match status" value="1"/>
</dbReference>
<dbReference type="PANTHER" id="PTHR34215">
    <property type="entry name" value="BLL0784 PROTEIN"/>
    <property type="match status" value="1"/>
</dbReference>
<sequence>MASGVGKIKKVPQRKCIVCGDHSDKRLLFRIVKTKQGDIFLDLTSKANGRGAYLCSKPECFEKMYKNRLLDKTFKMDVSEEVYDTLRKELKANEE</sequence>
<evidence type="ECO:0000313" key="3">
    <source>
        <dbReference type="Proteomes" id="UP000007468"/>
    </source>
</evidence>
<dbReference type="KEGG" id="faa:HMPREF0389_00326"/>
<evidence type="ECO:0000313" key="2">
    <source>
        <dbReference type="EMBL" id="EFE28411.1"/>
    </source>
</evidence>
<gene>
    <name evidence="2" type="ordered locus">HMPREF0389_00326</name>
</gene>
<reference evidence="3" key="1">
    <citation type="submission" date="2010-12" db="EMBL/GenBank/DDBJ databases">
        <title>The genome sequence of Filifactor alocis strain ATCC 35896.</title>
        <authorList>
            <consortium name="The Broad Institute Genome Sequencing Platform"/>
            <person name="Ward D."/>
            <person name="Earl A."/>
            <person name="Feldgarden M."/>
            <person name="Young S.K."/>
            <person name="Gargeya S."/>
            <person name="Zeng Q."/>
            <person name="Alvarado L."/>
            <person name="Berlin A."/>
            <person name="Bochicchio J."/>
            <person name="Chapman S.B."/>
            <person name="Chen Z."/>
            <person name="Freedman E."/>
            <person name="Gellesch M."/>
            <person name="Goldberg J."/>
            <person name="Griggs A."/>
            <person name="Gujja S."/>
            <person name="Heilman E."/>
            <person name="Heiman D."/>
            <person name="Howarth C."/>
            <person name="Mehta T."/>
            <person name="Neiman D."/>
            <person name="Pearson M."/>
            <person name="Roberts A."/>
            <person name="Saif S."/>
            <person name="Shea T."/>
            <person name="Shenoy N."/>
            <person name="Sisk P."/>
            <person name="Stolte C."/>
            <person name="Sykes S."/>
            <person name="White J."/>
            <person name="Yandava C."/>
            <person name="Izard J."/>
            <person name="Blanton J.M."/>
            <person name="Baranova O.V."/>
            <person name="Tanner A.C."/>
            <person name="Dewhirst F.E."/>
            <person name="Haas B."/>
            <person name="Nusbaum C."/>
            <person name="Birren B."/>
        </authorList>
    </citation>
    <scope>NUCLEOTIDE SEQUENCE [LARGE SCALE GENOMIC DNA]</scope>
    <source>
        <strain evidence="3">ATCC 35896 / CCUG 47790 / D40 B5</strain>
    </source>
</reference>
<accession>D6GRX0</accession>
<dbReference type="RefSeq" id="WP_014261981.1">
    <property type="nucleotide sequence ID" value="NC_016630.1"/>
</dbReference>
<dbReference type="OrthoDB" id="9813251at2"/>
<dbReference type="CDD" id="cd00279">
    <property type="entry name" value="YlxR"/>
    <property type="match status" value="1"/>
</dbReference>
<dbReference type="Proteomes" id="UP000007468">
    <property type="component" value="Chromosome"/>
</dbReference>